<evidence type="ECO:0000313" key="5">
    <source>
        <dbReference type="Proteomes" id="UP000728032"/>
    </source>
</evidence>
<accession>A0A7R9MAV2</accession>
<feature type="domain" description="Peptidase S1" evidence="3">
    <location>
        <begin position="23"/>
        <end position="221"/>
    </location>
</feature>
<evidence type="ECO:0000259" key="3">
    <source>
        <dbReference type="PROSITE" id="PS50240"/>
    </source>
</evidence>
<dbReference type="InterPro" id="IPR018114">
    <property type="entry name" value="TRYPSIN_HIS"/>
</dbReference>
<organism evidence="4">
    <name type="scientific">Oppiella nova</name>
    <dbReference type="NCBI Taxonomy" id="334625"/>
    <lineage>
        <taxon>Eukaryota</taxon>
        <taxon>Metazoa</taxon>
        <taxon>Ecdysozoa</taxon>
        <taxon>Arthropoda</taxon>
        <taxon>Chelicerata</taxon>
        <taxon>Arachnida</taxon>
        <taxon>Acari</taxon>
        <taxon>Acariformes</taxon>
        <taxon>Sarcoptiformes</taxon>
        <taxon>Oribatida</taxon>
        <taxon>Brachypylina</taxon>
        <taxon>Oppioidea</taxon>
        <taxon>Oppiidae</taxon>
        <taxon>Oppiella</taxon>
    </lineage>
</organism>
<reference evidence="4" key="1">
    <citation type="submission" date="2020-11" db="EMBL/GenBank/DDBJ databases">
        <authorList>
            <person name="Tran Van P."/>
        </authorList>
    </citation>
    <scope>NUCLEOTIDE SEQUENCE</scope>
</reference>
<evidence type="ECO:0000256" key="2">
    <source>
        <dbReference type="SAM" id="SignalP"/>
    </source>
</evidence>
<dbReference type="GO" id="GO:0004252">
    <property type="term" value="F:serine-type endopeptidase activity"/>
    <property type="evidence" value="ECO:0007669"/>
    <property type="project" value="InterPro"/>
</dbReference>
<dbReference type="PRINTS" id="PR00722">
    <property type="entry name" value="CHYMOTRYPSIN"/>
</dbReference>
<feature type="chain" id="PRO_5035592656" description="Peptidase S1 domain-containing protein" evidence="2">
    <location>
        <begin position="20"/>
        <end position="221"/>
    </location>
</feature>
<sequence>MKLTVLSIITCLSFATVYSRRLVIGGRDARPGEAPWQVSYRVLGKSGDFHMCGGSLINANWVITAAHCCERPLKNHLNETIKWGGLKVDRLPFQSKVAKRIIHHKYNMNATENDPKRLSHDYCLIKLVTPAVQSAMVKFVKLAKGYPKTDKMVLVTGWGNTMVDGVKNPINLQAAELHVIDRKSCQGKWPGIDASNVCAVSSDKSGCNVSTKAIKVTLVVH</sequence>
<protein>
    <recommendedName>
        <fullName evidence="3">Peptidase S1 domain-containing protein</fullName>
    </recommendedName>
</protein>
<dbReference type="PROSITE" id="PS00134">
    <property type="entry name" value="TRYPSIN_HIS"/>
    <property type="match status" value="1"/>
</dbReference>
<dbReference type="CDD" id="cd00190">
    <property type="entry name" value="Tryp_SPc"/>
    <property type="match status" value="1"/>
</dbReference>
<dbReference type="PROSITE" id="PS50240">
    <property type="entry name" value="TRYPSIN_DOM"/>
    <property type="match status" value="1"/>
</dbReference>
<gene>
    <name evidence="4" type="ORF">ONB1V03_LOCUS12335</name>
</gene>
<dbReference type="SUPFAM" id="SSF50494">
    <property type="entry name" value="Trypsin-like serine proteases"/>
    <property type="match status" value="1"/>
</dbReference>
<dbReference type="InterPro" id="IPR001314">
    <property type="entry name" value="Peptidase_S1A"/>
</dbReference>
<dbReference type="InterPro" id="IPR009003">
    <property type="entry name" value="Peptidase_S1_PA"/>
</dbReference>
<dbReference type="InterPro" id="IPR001254">
    <property type="entry name" value="Trypsin_dom"/>
</dbReference>
<dbReference type="Gene3D" id="2.40.10.10">
    <property type="entry name" value="Trypsin-like serine proteases"/>
    <property type="match status" value="2"/>
</dbReference>
<evidence type="ECO:0000256" key="1">
    <source>
        <dbReference type="ARBA" id="ARBA00023157"/>
    </source>
</evidence>
<keyword evidence="5" id="KW-1185">Reference proteome</keyword>
<proteinExistence type="predicted"/>
<feature type="signal peptide" evidence="2">
    <location>
        <begin position="1"/>
        <end position="19"/>
    </location>
</feature>
<dbReference type="Pfam" id="PF00089">
    <property type="entry name" value="Trypsin"/>
    <property type="match status" value="1"/>
</dbReference>
<dbReference type="SMART" id="SM00020">
    <property type="entry name" value="Tryp_SPc"/>
    <property type="match status" value="1"/>
</dbReference>
<dbReference type="GO" id="GO:0006508">
    <property type="term" value="P:proteolysis"/>
    <property type="evidence" value="ECO:0007669"/>
    <property type="project" value="InterPro"/>
</dbReference>
<keyword evidence="2" id="KW-0732">Signal</keyword>
<dbReference type="AlphaFoldDB" id="A0A7R9MAV2"/>
<dbReference type="EMBL" id="OC924710">
    <property type="protein sequence ID" value="CAD7655692.1"/>
    <property type="molecule type" value="Genomic_DNA"/>
</dbReference>
<dbReference type="OrthoDB" id="10051896at2759"/>
<dbReference type="EMBL" id="CAJPVJ010009885">
    <property type="protein sequence ID" value="CAG2172879.1"/>
    <property type="molecule type" value="Genomic_DNA"/>
</dbReference>
<evidence type="ECO:0000313" key="4">
    <source>
        <dbReference type="EMBL" id="CAD7655692.1"/>
    </source>
</evidence>
<dbReference type="PANTHER" id="PTHR24250">
    <property type="entry name" value="CHYMOTRYPSIN-RELATED"/>
    <property type="match status" value="1"/>
</dbReference>
<dbReference type="InterPro" id="IPR043504">
    <property type="entry name" value="Peptidase_S1_PA_chymotrypsin"/>
</dbReference>
<name>A0A7R9MAV2_9ACAR</name>
<dbReference type="Proteomes" id="UP000728032">
    <property type="component" value="Unassembled WGS sequence"/>
</dbReference>
<keyword evidence="1" id="KW-1015">Disulfide bond</keyword>